<dbReference type="EMBL" id="JAROYP010000012">
    <property type="protein sequence ID" value="MDH5163093.1"/>
    <property type="molecule type" value="Genomic_DNA"/>
</dbReference>
<evidence type="ECO:0000256" key="7">
    <source>
        <dbReference type="SAM" id="SignalP"/>
    </source>
</evidence>
<comment type="subcellular location">
    <subcellularLocation>
        <location evidence="1">Cell envelope</location>
    </subcellularLocation>
</comment>
<feature type="signal peptide" evidence="7">
    <location>
        <begin position="1"/>
        <end position="24"/>
    </location>
</feature>
<proteinExistence type="inferred from homology"/>
<evidence type="ECO:0000256" key="6">
    <source>
        <dbReference type="RuleBase" id="RU003744"/>
    </source>
</evidence>
<keyword evidence="3 7" id="KW-0732">Signal</keyword>
<sequence>MNKRNPFKHLFMFVLVLALVVVTAACGNGDSTKEKKENSSWDKIKKEGKITVATSGTLYPTSFHESKTDKLTGFEVEVVREMAKRMDLKVDFKEMAFDGMLTSLNSGKVDIAANDINKTNDPSRNKKFAFSTPYKFSYATAIVRKDDLSGIKTVDDIKGKKAAGEATTNYMKIAKKFGAEEVVYDNATNEQYLRDVSAGRTDIIINDYYLQKLAIAAFPDLNITIHPDLQFETGEKGTSIVMKKADSKELKKHIDQTIQEMLDDGTIAKLSKQFFDGADVTKQPEVELK</sequence>
<gene>
    <name evidence="9" type="ORF">P5X88_19345</name>
</gene>
<accession>A0AAW6SY26</accession>
<keyword evidence="5" id="KW-0449">Lipoprotein</keyword>
<dbReference type="SUPFAM" id="SSF53850">
    <property type="entry name" value="Periplasmic binding protein-like II"/>
    <property type="match status" value="1"/>
</dbReference>
<evidence type="ECO:0000313" key="9">
    <source>
        <dbReference type="EMBL" id="MDH5163093.1"/>
    </source>
</evidence>
<evidence type="ECO:0000256" key="2">
    <source>
        <dbReference type="ARBA" id="ARBA00010333"/>
    </source>
</evidence>
<dbReference type="Proteomes" id="UP001159179">
    <property type="component" value="Unassembled WGS sequence"/>
</dbReference>
<protein>
    <submittedName>
        <fullName evidence="9">Transporter substrate-binding domain-containing protein</fullName>
    </submittedName>
</protein>
<comment type="similarity">
    <text evidence="2 6">Belongs to the bacterial solute-binding protein 3 family.</text>
</comment>
<comment type="caution">
    <text evidence="9">The sequence shown here is derived from an EMBL/GenBank/DDBJ whole genome shotgun (WGS) entry which is preliminary data.</text>
</comment>
<feature type="domain" description="Solute-binding protein family 3/N-terminal" evidence="8">
    <location>
        <begin position="49"/>
        <end position="278"/>
    </location>
</feature>
<organism evidence="9 10">
    <name type="scientific">Heyndrickxia oleronia</name>
    <dbReference type="NCBI Taxonomy" id="38875"/>
    <lineage>
        <taxon>Bacteria</taxon>
        <taxon>Bacillati</taxon>
        <taxon>Bacillota</taxon>
        <taxon>Bacilli</taxon>
        <taxon>Bacillales</taxon>
        <taxon>Bacillaceae</taxon>
        <taxon>Heyndrickxia</taxon>
    </lineage>
</organism>
<dbReference type="InterPro" id="IPR018313">
    <property type="entry name" value="SBP_3_CS"/>
</dbReference>
<dbReference type="PROSITE" id="PS01039">
    <property type="entry name" value="SBP_BACTERIAL_3"/>
    <property type="match status" value="1"/>
</dbReference>
<feature type="chain" id="PRO_5043566282" evidence="7">
    <location>
        <begin position="25"/>
        <end position="289"/>
    </location>
</feature>
<evidence type="ECO:0000256" key="5">
    <source>
        <dbReference type="ARBA" id="ARBA00023288"/>
    </source>
</evidence>
<dbReference type="RefSeq" id="WP_251339839.1">
    <property type="nucleotide sequence ID" value="NZ_JAMATW010000007.1"/>
</dbReference>
<dbReference type="Gene3D" id="3.40.190.10">
    <property type="entry name" value="Periplasmic binding protein-like II"/>
    <property type="match status" value="2"/>
</dbReference>
<dbReference type="Pfam" id="PF00497">
    <property type="entry name" value="SBP_bac_3"/>
    <property type="match status" value="1"/>
</dbReference>
<dbReference type="AlphaFoldDB" id="A0AAW6SY26"/>
<dbReference type="InterPro" id="IPR001638">
    <property type="entry name" value="Solute-binding_3/MltF_N"/>
</dbReference>
<dbReference type="SMART" id="SM00062">
    <property type="entry name" value="PBPb"/>
    <property type="match status" value="1"/>
</dbReference>
<dbReference type="GO" id="GO:0030313">
    <property type="term" value="C:cell envelope"/>
    <property type="evidence" value="ECO:0007669"/>
    <property type="project" value="UniProtKB-SubCell"/>
</dbReference>
<evidence type="ECO:0000256" key="4">
    <source>
        <dbReference type="ARBA" id="ARBA00023139"/>
    </source>
</evidence>
<dbReference type="PANTHER" id="PTHR35936:SF34">
    <property type="entry name" value="ABC TRANSPORTER EXTRACELLULAR-BINDING PROTEIN YCKB-RELATED"/>
    <property type="match status" value="1"/>
</dbReference>
<name>A0AAW6SY26_9BACI</name>
<evidence type="ECO:0000256" key="1">
    <source>
        <dbReference type="ARBA" id="ARBA00004196"/>
    </source>
</evidence>
<evidence type="ECO:0000313" key="10">
    <source>
        <dbReference type="Proteomes" id="UP001159179"/>
    </source>
</evidence>
<evidence type="ECO:0000256" key="3">
    <source>
        <dbReference type="ARBA" id="ARBA00022729"/>
    </source>
</evidence>
<keyword evidence="4" id="KW-0564">Palmitate</keyword>
<dbReference type="PANTHER" id="PTHR35936">
    <property type="entry name" value="MEMBRANE-BOUND LYTIC MUREIN TRANSGLYCOSYLASE F"/>
    <property type="match status" value="1"/>
</dbReference>
<reference evidence="9" key="1">
    <citation type="submission" date="2023-03" db="EMBL/GenBank/DDBJ databases">
        <title>Bacterial isolates from washroom surfaces on a university campus.</title>
        <authorList>
            <person name="Holman D.B."/>
            <person name="Gzyl K.E."/>
            <person name="Taheri A.E."/>
        </authorList>
    </citation>
    <scope>NUCLEOTIDE SEQUENCE</scope>
    <source>
        <strain evidence="9">RD03</strain>
    </source>
</reference>
<dbReference type="PROSITE" id="PS51257">
    <property type="entry name" value="PROKAR_LIPOPROTEIN"/>
    <property type="match status" value="1"/>
</dbReference>
<evidence type="ECO:0000259" key="8">
    <source>
        <dbReference type="SMART" id="SM00062"/>
    </source>
</evidence>